<feature type="transmembrane region" description="Helical" evidence="10">
    <location>
        <begin position="91"/>
        <end position="113"/>
    </location>
</feature>
<evidence type="ECO:0000256" key="8">
    <source>
        <dbReference type="ARBA" id="ARBA00022989"/>
    </source>
</evidence>
<evidence type="ECO:0000256" key="1">
    <source>
        <dbReference type="ARBA" id="ARBA00004141"/>
    </source>
</evidence>
<feature type="transmembrane region" description="Helical" evidence="10">
    <location>
        <begin position="57"/>
        <end position="79"/>
    </location>
</feature>
<dbReference type="EC" id="2.1.1.100" evidence="3 10"/>
<evidence type="ECO:0000313" key="12">
    <source>
        <dbReference type="Proteomes" id="UP000268321"/>
    </source>
</evidence>
<dbReference type="Gene3D" id="1.20.120.1630">
    <property type="match status" value="1"/>
</dbReference>
<evidence type="ECO:0000256" key="5">
    <source>
        <dbReference type="ARBA" id="ARBA00022679"/>
    </source>
</evidence>
<reference evidence="12" key="1">
    <citation type="journal article" date="2018" name="Nat. Microbiol.">
        <title>Leveraging single-cell genomics to expand the fungal tree of life.</title>
        <authorList>
            <person name="Ahrendt S.R."/>
            <person name="Quandt C.A."/>
            <person name="Ciobanu D."/>
            <person name="Clum A."/>
            <person name="Salamov A."/>
            <person name="Andreopoulos B."/>
            <person name="Cheng J.F."/>
            <person name="Woyke T."/>
            <person name="Pelin A."/>
            <person name="Henrissat B."/>
            <person name="Reynolds N.K."/>
            <person name="Benny G.L."/>
            <person name="Smith M.E."/>
            <person name="James T.Y."/>
            <person name="Grigoriev I.V."/>
        </authorList>
    </citation>
    <scope>NUCLEOTIDE SEQUENCE [LARGE SCALE GENOMIC DNA]</scope>
    <source>
        <strain evidence="12">Baker2002</strain>
    </source>
</reference>
<evidence type="ECO:0000313" key="11">
    <source>
        <dbReference type="EMBL" id="RKP30272.1"/>
    </source>
</evidence>
<dbReference type="PANTHER" id="PTHR12714:SF9">
    <property type="entry name" value="PROTEIN-S-ISOPRENYLCYSTEINE O-METHYLTRANSFERASE"/>
    <property type="match status" value="1"/>
</dbReference>
<keyword evidence="6 10" id="KW-0949">S-adenosyl-L-methionine</keyword>
<keyword evidence="4 10" id="KW-0489">Methyltransferase</keyword>
<proteinExistence type="inferred from homology"/>
<keyword evidence="9 10" id="KW-0472">Membrane</keyword>
<keyword evidence="7 10" id="KW-0812">Transmembrane</keyword>
<evidence type="ECO:0000256" key="9">
    <source>
        <dbReference type="ARBA" id="ARBA00023136"/>
    </source>
</evidence>
<evidence type="ECO:0000256" key="10">
    <source>
        <dbReference type="RuleBase" id="RU362022"/>
    </source>
</evidence>
<evidence type="ECO:0000256" key="7">
    <source>
        <dbReference type="ARBA" id="ARBA00022692"/>
    </source>
</evidence>
<feature type="transmembrane region" description="Helical" evidence="10">
    <location>
        <begin position="26"/>
        <end position="45"/>
    </location>
</feature>
<keyword evidence="5" id="KW-0808">Transferase</keyword>
<dbReference type="GO" id="GO:0005789">
    <property type="term" value="C:endoplasmic reticulum membrane"/>
    <property type="evidence" value="ECO:0007669"/>
    <property type="project" value="UniProtKB-SubCell"/>
</dbReference>
<dbReference type="EMBL" id="ML004462">
    <property type="protein sequence ID" value="RKP30272.1"/>
    <property type="molecule type" value="Genomic_DNA"/>
</dbReference>
<dbReference type="Pfam" id="PF04140">
    <property type="entry name" value="ICMT"/>
    <property type="match status" value="1"/>
</dbReference>
<organism evidence="11 12">
    <name type="scientific">Metschnikowia bicuspidata</name>
    <dbReference type="NCBI Taxonomy" id="27322"/>
    <lineage>
        <taxon>Eukaryota</taxon>
        <taxon>Fungi</taxon>
        <taxon>Dikarya</taxon>
        <taxon>Ascomycota</taxon>
        <taxon>Saccharomycotina</taxon>
        <taxon>Pichiomycetes</taxon>
        <taxon>Metschnikowiaceae</taxon>
        <taxon>Metschnikowia</taxon>
    </lineage>
</organism>
<gene>
    <name evidence="11" type="ORF">METBISCDRAFT_27532</name>
</gene>
<dbReference type="GO" id="GO:0032259">
    <property type="term" value="P:methylation"/>
    <property type="evidence" value="ECO:0007669"/>
    <property type="project" value="UniProtKB-KW"/>
</dbReference>
<keyword evidence="10" id="KW-0256">Endoplasmic reticulum</keyword>
<keyword evidence="12" id="KW-1185">Reference proteome</keyword>
<dbReference type="InterPro" id="IPR025770">
    <property type="entry name" value="PPMT_MeTrfase"/>
</dbReference>
<accession>A0A4P9ZD28</accession>
<dbReference type="GO" id="GO:0004671">
    <property type="term" value="F:protein C-terminal S-isoprenylcysteine carboxyl O-methyltransferase activity"/>
    <property type="evidence" value="ECO:0007669"/>
    <property type="project" value="UniProtKB-EC"/>
</dbReference>
<comment type="similarity">
    <text evidence="2 10">Belongs to the class VI-like SAM-binding methyltransferase superfamily. Isoprenylcysteine carboxyl methyltransferase family.</text>
</comment>
<evidence type="ECO:0000256" key="2">
    <source>
        <dbReference type="ARBA" id="ARBA00009140"/>
    </source>
</evidence>
<evidence type="ECO:0000256" key="6">
    <source>
        <dbReference type="ARBA" id="ARBA00022691"/>
    </source>
</evidence>
<dbReference type="AlphaFoldDB" id="A0A4P9ZD28"/>
<dbReference type="PROSITE" id="PS51564">
    <property type="entry name" value="SAM_ICMT"/>
    <property type="match status" value="1"/>
</dbReference>
<dbReference type="PANTHER" id="PTHR12714">
    <property type="entry name" value="PROTEIN-S ISOPRENYLCYSTEINE O-METHYLTRANSFERASE"/>
    <property type="match status" value="1"/>
</dbReference>
<protein>
    <recommendedName>
        <fullName evidence="3 10">Protein-S-isoprenylcysteine O-methyltransferase</fullName>
        <ecNumber evidence="3 10">2.1.1.100</ecNumber>
    </recommendedName>
</protein>
<dbReference type="InterPro" id="IPR007269">
    <property type="entry name" value="ICMT_MeTrfase"/>
</dbReference>
<evidence type="ECO:0000256" key="3">
    <source>
        <dbReference type="ARBA" id="ARBA00012151"/>
    </source>
</evidence>
<comment type="subcellular location">
    <subcellularLocation>
        <location evidence="10">Endoplasmic reticulum membrane</location>
        <topology evidence="10">Multi-pass membrane protein</topology>
    </subcellularLocation>
    <subcellularLocation>
        <location evidence="1">Membrane</location>
        <topology evidence="1">Multi-pass membrane protein</topology>
    </subcellularLocation>
</comment>
<keyword evidence="8 10" id="KW-1133">Transmembrane helix</keyword>
<sequence>MVLIQGTGLVAVLVAALHHLYSVSHSPVAVYVALWAVFHLCEYTFTARYLPRTATKWLFLLFGAVGAGNLLVVHLASIAEHWITEKHFLPVWRAHSAAGLAIAASGIVIRALAIKHCGNSFSHYIESEKPQKLVTNGIYAWCRHPSYLGFILFFMGMQTVLGNVVVYAVSMVILFRFFRCRIRLEEIVLVHNMYEKEYEKYQERVSALIPFF</sequence>
<evidence type="ECO:0000256" key="4">
    <source>
        <dbReference type="ARBA" id="ARBA00022603"/>
    </source>
</evidence>
<dbReference type="OrthoDB" id="422086at2759"/>
<name>A0A4P9ZD28_9ASCO</name>
<comment type="caution">
    <text evidence="10">Lacks conserved residue(s) required for the propagation of feature annotation.</text>
</comment>
<comment type="catalytic activity">
    <reaction evidence="10">
        <text>[protein]-C-terminal S-[(2E,6E)-farnesyl]-L-cysteine + S-adenosyl-L-methionine = [protein]-C-terminal S-[(2E,6E)-farnesyl]-L-cysteine methyl ester + S-adenosyl-L-homocysteine</text>
        <dbReference type="Rhea" id="RHEA:21672"/>
        <dbReference type="Rhea" id="RHEA-COMP:12125"/>
        <dbReference type="Rhea" id="RHEA-COMP:12126"/>
        <dbReference type="ChEBI" id="CHEBI:57856"/>
        <dbReference type="ChEBI" id="CHEBI:59789"/>
        <dbReference type="ChEBI" id="CHEBI:90510"/>
        <dbReference type="ChEBI" id="CHEBI:90511"/>
        <dbReference type="EC" id="2.1.1.100"/>
    </reaction>
</comment>
<dbReference type="Proteomes" id="UP000268321">
    <property type="component" value="Unassembled WGS sequence"/>
</dbReference>